<dbReference type="Proteomes" id="UP001190926">
    <property type="component" value="Unassembled WGS sequence"/>
</dbReference>
<comment type="subcellular location">
    <subcellularLocation>
        <location evidence="1">Plastid</location>
        <location evidence="1">Chloroplast thylakoid membrane</location>
    </subcellularLocation>
</comment>
<evidence type="ECO:0000313" key="3">
    <source>
        <dbReference type="EMBL" id="KAH6829539.1"/>
    </source>
</evidence>
<evidence type="ECO:0000313" key="4">
    <source>
        <dbReference type="Proteomes" id="UP001190926"/>
    </source>
</evidence>
<dbReference type="InterPro" id="IPR002683">
    <property type="entry name" value="PsbP_C"/>
</dbReference>
<protein>
    <submittedName>
        <fullName evidence="3">PsbP-like protein 2</fullName>
    </submittedName>
</protein>
<dbReference type="SUPFAM" id="SSF55724">
    <property type="entry name" value="Mog1p/PsbP-like"/>
    <property type="match status" value="1"/>
</dbReference>
<feature type="domain" description="PsbP C-terminal" evidence="2">
    <location>
        <begin position="91"/>
        <end position="239"/>
    </location>
</feature>
<dbReference type="PANTHER" id="PTHR31407">
    <property type="match status" value="1"/>
</dbReference>
<dbReference type="EMBL" id="SDAM02000107">
    <property type="protein sequence ID" value="KAH6829539.1"/>
    <property type="molecule type" value="Genomic_DNA"/>
</dbReference>
<accession>A0AAD4P784</accession>
<dbReference type="GO" id="GO:0019898">
    <property type="term" value="C:extrinsic component of membrane"/>
    <property type="evidence" value="ECO:0007669"/>
    <property type="project" value="InterPro"/>
</dbReference>
<dbReference type="PANTHER" id="PTHR31407:SF10">
    <property type="entry name" value="PHOTOSYNTHETIC NDH SUBUNIT OF LUMENAL LOCATION 1, CHLOROPLASTIC"/>
    <property type="match status" value="1"/>
</dbReference>
<gene>
    <name evidence="3" type="ORF">C2S53_012452</name>
</gene>
<comment type="caution">
    <text evidence="3">The sequence shown here is derived from an EMBL/GenBank/DDBJ whole genome shotgun (WGS) entry which is preliminary data.</text>
</comment>
<dbReference type="InterPro" id="IPR016123">
    <property type="entry name" value="Mog1/PsbP_a/b/a-sand"/>
</dbReference>
<dbReference type="Gene3D" id="3.40.1000.10">
    <property type="entry name" value="Mog1/PsbP, alpha/beta/alpha sandwich"/>
    <property type="match status" value="1"/>
</dbReference>
<evidence type="ECO:0000256" key="1">
    <source>
        <dbReference type="ARBA" id="ARBA00004334"/>
    </source>
</evidence>
<dbReference type="NCBIfam" id="NF040946">
    <property type="entry name" value="PSII_PsbP"/>
    <property type="match status" value="1"/>
</dbReference>
<dbReference type="GO" id="GO:0009535">
    <property type="term" value="C:chloroplast thylakoid membrane"/>
    <property type="evidence" value="ECO:0007669"/>
    <property type="project" value="UniProtKB-SubCell"/>
</dbReference>
<keyword evidence="4" id="KW-1185">Reference proteome</keyword>
<proteinExistence type="predicted"/>
<name>A0AAD4P784_PERFH</name>
<dbReference type="GO" id="GO:0009654">
    <property type="term" value="C:photosystem II oxygen evolving complex"/>
    <property type="evidence" value="ECO:0007669"/>
    <property type="project" value="InterPro"/>
</dbReference>
<sequence>MAVSSLSLSFASTPFTNNLGVRGWIGPAECAAVSITKCSKITSFDEETAQCAVPENCKRRALVLGIGALTLNSLQASSLLAEEGDVGKPDNYSIFVDKVDGYSYYYPSDWRDFDFIGHDSAFKDRSLQLQNVRLSFIPTDKTDVRDLGPMDEVVLHLVNDILSAPNQIADVLDMQEKNIDGRNYWTFEYILTSPNFSRAAFATIAIGNGRYYTLIVGANQRRWRKYRNMLKVVADSFKVMDI</sequence>
<reference evidence="3 4" key="1">
    <citation type="journal article" date="2021" name="Nat. Commun.">
        <title>Incipient diploidization of the medicinal plant Perilla within 10,000 years.</title>
        <authorList>
            <person name="Zhang Y."/>
            <person name="Shen Q."/>
            <person name="Leng L."/>
            <person name="Zhang D."/>
            <person name="Chen S."/>
            <person name="Shi Y."/>
            <person name="Ning Z."/>
            <person name="Chen S."/>
        </authorList>
    </citation>
    <scope>NUCLEOTIDE SEQUENCE [LARGE SCALE GENOMIC DNA]</scope>
    <source>
        <strain evidence="4">cv. PC099</strain>
    </source>
</reference>
<organism evidence="3 4">
    <name type="scientific">Perilla frutescens var. hirtella</name>
    <name type="common">Perilla citriodora</name>
    <name type="synonym">Perilla setoyensis</name>
    <dbReference type="NCBI Taxonomy" id="608512"/>
    <lineage>
        <taxon>Eukaryota</taxon>
        <taxon>Viridiplantae</taxon>
        <taxon>Streptophyta</taxon>
        <taxon>Embryophyta</taxon>
        <taxon>Tracheophyta</taxon>
        <taxon>Spermatophyta</taxon>
        <taxon>Magnoliopsida</taxon>
        <taxon>eudicotyledons</taxon>
        <taxon>Gunneridae</taxon>
        <taxon>Pentapetalae</taxon>
        <taxon>asterids</taxon>
        <taxon>lamiids</taxon>
        <taxon>Lamiales</taxon>
        <taxon>Lamiaceae</taxon>
        <taxon>Nepetoideae</taxon>
        <taxon>Elsholtzieae</taxon>
        <taxon>Perilla</taxon>
    </lineage>
</organism>
<dbReference type="GO" id="GO:0015979">
    <property type="term" value="P:photosynthesis"/>
    <property type="evidence" value="ECO:0007669"/>
    <property type="project" value="InterPro"/>
</dbReference>
<dbReference type="GO" id="GO:0005509">
    <property type="term" value="F:calcium ion binding"/>
    <property type="evidence" value="ECO:0007669"/>
    <property type="project" value="InterPro"/>
</dbReference>
<dbReference type="Pfam" id="PF01789">
    <property type="entry name" value="PsbP"/>
    <property type="match status" value="1"/>
</dbReference>
<evidence type="ECO:0000259" key="2">
    <source>
        <dbReference type="Pfam" id="PF01789"/>
    </source>
</evidence>
<dbReference type="AlphaFoldDB" id="A0AAD4P784"/>